<dbReference type="Proteomes" id="UP000093000">
    <property type="component" value="Unassembled WGS sequence"/>
</dbReference>
<sequence length="141" mass="16187">MNKTLALDLCYMKEEVFKIRRLLRKVAFDLLLSGRVELLLNLRRKSPTLVIGQESILGAEHEEVSSPEEIRMADVENCMPRPENAINMKKSTKCINRINMINVLMTMADQSPGITQAMIRQSRRVFPNMENTGYPELSFSK</sequence>
<proteinExistence type="predicted"/>
<name>A0A1C7NT43_9FUNG</name>
<dbReference type="InParanoid" id="A0A1C7NT43"/>
<comment type="caution">
    <text evidence="1">The sequence shown here is derived from an EMBL/GenBank/DDBJ whole genome shotgun (WGS) entry which is preliminary data.</text>
</comment>
<gene>
    <name evidence="1" type="ORF">A0J61_00015</name>
</gene>
<evidence type="ECO:0000313" key="2">
    <source>
        <dbReference type="Proteomes" id="UP000093000"/>
    </source>
</evidence>
<keyword evidence="2" id="KW-1185">Reference proteome</keyword>
<evidence type="ECO:0000313" key="1">
    <source>
        <dbReference type="EMBL" id="OBZ91886.1"/>
    </source>
</evidence>
<accession>A0A1C7NT43</accession>
<dbReference type="AlphaFoldDB" id="A0A1C7NT43"/>
<organism evidence="1 2">
    <name type="scientific">Choanephora cucurbitarum</name>
    <dbReference type="NCBI Taxonomy" id="101091"/>
    <lineage>
        <taxon>Eukaryota</taxon>
        <taxon>Fungi</taxon>
        <taxon>Fungi incertae sedis</taxon>
        <taxon>Mucoromycota</taxon>
        <taxon>Mucoromycotina</taxon>
        <taxon>Mucoromycetes</taxon>
        <taxon>Mucorales</taxon>
        <taxon>Mucorineae</taxon>
        <taxon>Choanephoraceae</taxon>
        <taxon>Choanephoroideae</taxon>
        <taxon>Choanephora</taxon>
    </lineage>
</organism>
<dbReference type="EMBL" id="LUGH01000001">
    <property type="protein sequence ID" value="OBZ91886.1"/>
    <property type="molecule type" value="Genomic_DNA"/>
</dbReference>
<reference evidence="1 2" key="1">
    <citation type="submission" date="2016-03" db="EMBL/GenBank/DDBJ databases">
        <title>Choanephora cucurbitarum.</title>
        <authorList>
            <person name="Min B."/>
            <person name="Park H."/>
            <person name="Park J.-H."/>
            <person name="Shin H.-D."/>
            <person name="Choi I.-G."/>
        </authorList>
    </citation>
    <scope>NUCLEOTIDE SEQUENCE [LARGE SCALE GENOMIC DNA]</scope>
    <source>
        <strain evidence="1 2">KUS-F28377</strain>
    </source>
</reference>
<protein>
    <submittedName>
        <fullName evidence="1">Uncharacterized protein</fullName>
    </submittedName>
</protein>